<keyword evidence="4" id="KW-1185">Reference proteome</keyword>
<sequence length="134" mass="15493">MKAVEFPTELSQRKRRQNRNTNHREYLVEYRCRLYNKPPTMETYGTSSFRAVHVAQLLVLLTVAMFGVASGQDYRIPTSSKEETDNRESTLQPGIHMQRLNKTVANTIILGENKLERNNVTILCHDGLCHEKLM</sequence>
<evidence type="ECO:0000256" key="2">
    <source>
        <dbReference type="SAM" id="Phobius"/>
    </source>
</evidence>
<dbReference type="EMBL" id="JAWDGP010004039">
    <property type="protein sequence ID" value="KAK3768577.1"/>
    <property type="molecule type" value="Genomic_DNA"/>
</dbReference>
<evidence type="ECO:0000313" key="3">
    <source>
        <dbReference type="EMBL" id="KAK3768577.1"/>
    </source>
</evidence>
<keyword evidence="2" id="KW-0812">Transmembrane</keyword>
<dbReference type="Proteomes" id="UP001283361">
    <property type="component" value="Unassembled WGS sequence"/>
</dbReference>
<evidence type="ECO:0000313" key="4">
    <source>
        <dbReference type="Proteomes" id="UP001283361"/>
    </source>
</evidence>
<feature type="region of interest" description="Disordered" evidence="1">
    <location>
        <begin position="1"/>
        <end position="22"/>
    </location>
</feature>
<keyword evidence="2" id="KW-1133">Transmembrane helix</keyword>
<accession>A0AAE0ZFW3</accession>
<proteinExistence type="predicted"/>
<protein>
    <submittedName>
        <fullName evidence="3">Uncharacterized protein</fullName>
    </submittedName>
</protein>
<comment type="caution">
    <text evidence="3">The sequence shown here is derived from an EMBL/GenBank/DDBJ whole genome shotgun (WGS) entry which is preliminary data.</text>
</comment>
<feature type="transmembrane region" description="Helical" evidence="2">
    <location>
        <begin position="51"/>
        <end position="71"/>
    </location>
</feature>
<gene>
    <name evidence="3" type="ORF">RRG08_002408</name>
</gene>
<evidence type="ECO:0000256" key="1">
    <source>
        <dbReference type="SAM" id="MobiDB-lite"/>
    </source>
</evidence>
<keyword evidence="2" id="KW-0472">Membrane</keyword>
<reference evidence="3" key="1">
    <citation type="journal article" date="2023" name="G3 (Bethesda)">
        <title>A reference genome for the long-term kleptoplast-retaining sea slug Elysia crispata morphotype clarki.</title>
        <authorList>
            <person name="Eastman K.E."/>
            <person name="Pendleton A.L."/>
            <person name="Shaikh M.A."/>
            <person name="Suttiyut T."/>
            <person name="Ogas R."/>
            <person name="Tomko P."/>
            <person name="Gavelis G."/>
            <person name="Widhalm J.R."/>
            <person name="Wisecaver J.H."/>
        </authorList>
    </citation>
    <scope>NUCLEOTIDE SEQUENCE</scope>
    <source>
        <strain evidence="3">ECLA1</strain>
    </source>
</reference>
<name>A0AAE0ZFW3_9GAST</name>
<dbReference type="AlphaFoldDB" id="A0AAE0ZFW3"/>
<organism evidence="3 4">
    <name type="scientific">Elysia crispata</name>
    <name type="common">lettuce slug</name>
    <dbReference type="NCBI Taxonomy" id="231223"/>
    <lineage>
        <taxon>Eukaryota</taxon>
        <taxon>Metazoa</taxon>
        <taxon>Spiralia</taxon>
        <taxon>Lophotrochozoa</taxon>
        <taxon>Mollusca</taxon>
        <taxon>Gastropoda</taxon>
        <taxon>Heterobranchia</taxon>
        <taxon>Euthyneura</taxon>
        <taxon>Panpulmonata</taxon>
        <taxon>Sacoglossa</taxon>
        <taxon>Placobranchoidea</taxon>
        <taxon>Plakobranchidae</taxon>
        <taxon>Elysia</taxon>
    </lineage>
</organism>